<evidence type="ECO:0000313" key="2">
    <source>
        <dbReference type="EMBL" id="KAJ6831901.1"/>
    </source>
</evidence>
<accession>A0AAX6GUF1</accession>
<dbReference type="Proteomes" id="UP001140949">
    <property type="component" value="Unassembled WGS sequence"/>
</dbReference>
<evidence type="ECO:0000256" key="1">
    <source>
        <dbReference type="SAM" id="MobiDB-lite"/>
    </source>
</evidence>
<keyword evidence="3" id="KW-1185">Reference proteome</keyword>
<sequence>MLVRRDGEVGRAALGETGSLRRWLLVRKENDGAQEGKSGATLSASVLAEVSGTLEDSNVEGRSAVGTTGRKGRYSDVERSSTGTTSEKALPTVPRSRWRSGARAPKRSTRGVG</sequence>
<reference evidence="2" key="1">
    <citation type="journal article" date="2023" name="GigaByte">
        <title>Genome assembly of the bearded iris, Iris pallida Lam.</title>
        <authorList>
            <person name="Bruccoleri R.E."/>
            <person name="Oakeley E.J."/>
            <person name="Faust A.M.E."/>
            <person name="Altorfer M."/>
            <person name="Dessus-Babus S."/>
            <person name="Burckhardt D."/>
            <person name="Oertli M."/>
            <person name="Naumann U."/>
            <person name="Petersen F."/>
            <person name="Wong J."/>
        </authorList>
    </citation>
    <scope>NUCLEOTIDE SEQUENCE</scope>
    <source>
        <strain evidence="2">GSM-AAB239-AS_SAM_17_03QT</strain>
    </source>
</reference>
<dbReference type="AlphaFoldDB" id="A0AAX6GUF1"/>
<organism evidence="2 3">
    <name type="scientific">Iris pallida</name>
    <name type="common">Sweet iris</name>
    <dbReference type="NCBI Taxonomy" id="29817"/>
    <lineage>
        <taxon>Eukaryota</taxon>
        <taxon>Viridiplantae</taxon>
        <taxon>Streptophyta</taxon>
        <taxon>Embryophyta</taxon>
        <taxon>Tracheophyta</taxon>
        <taxon>Spermatophyta</taxon>
        <taxon>Magnoliopsida</taxon>
        <taxon>Liliopsida</taxon>
        <taxon>Asparagales</taxon>
        <taxon>Iridaceae</taxon>
        <taxon>Iridoideae</taxon>
        <taxon>Irideae</taxon>
        <taxon>Iris</taxon>
    </lineage>
</organism>
<evidence type="ECO:0000313" key="3">
    <source>
        <dbReference type="Proteomes" id="UP001140949"/>
    </source>
</evidence>
<reference evidence="2" key="2">
    <citation type="submission" date="2023-04" db="EMBL/GenBank/DDBJ databases">
        <authorList>
            <person name="Bruccoleri R.E."/>
            <person name="Oakeley E.J."/>
            <person name="Faust A.-M."/>
            <person name="Dessus-Babus S."/>
            <person name="Altorfer M."/>
            <person name="Burckhardt D."/>
            <person name="Oertli M."/>
            <person name="Naumann U."/>
            <person name="Petersen F."/>
            <person name="Wong J."/>
        </authorList>
    </citation>
    <scope>NUCLEOTIDE SEQUENCE</scope>
    <source>
        <strain evidence="2">GSM-AAB239-AS_SAM_17_03QT</strain>
        <tissue evidence="2">Leaf</tissue>
    </source>
</reference>
<name>A0AAX6GUF1_IRIPA</name>
<feature type="region of interest" description="Disordered" evidence="1">
    <location>
        <begin position="51"/>
        <end position="113"/>
    </location>
</feature>
<feature type="compositionally biased region" description="Basic residues" evidence="1">
    <location>
        <begin position="96"/>
        <end position="113"/>
    </location>
</feature>
<protein>
    <submittedName>
        <fullName evidence="2">WAS/WASL-interacting protein family member 3-like</fullName>
    </submittedName>
</protein>
<dbReference type="EMBL" id="JANAVB010016200">
    <property type="protein sequence ID" value="KAJ6831901.1"/>
    <property type="molecule type" value="Genomic_DNA"/>
</dbReference>
<proteinExistence type="predicted"/>
<comment type="caution">
    <text evidence="2">The sequence shown here is derived from an EMBL/GenBank/DDBJ whole genome shotgun (WGS) entry which is preliminary data.</text>
</comment>
<gene>
    <name evidence="2" type="ORF">M6B38_344300</name>
</gene>